<dbReference type="AlphaFoldDB" id="A0A1H7RB02"/>
<dbReference type="STRING" id="426703.SAMN04488100_10423"/>
<feature type="transmembrane region" description="Helical" evidence="1">
    <location>
        <begin position="60"/>
        <end position="80"/>
    </location>
</feature>
<keyword evidence="5" id="KW-1185">Reference proteome</keyword>
<evidence type="ECO:0000313" key="4">
    <source>
        <dbReference type="Proteomes" id="UP000198548"/>
    </source>
</evidence>
<name>A0A1H7RB02_9LACT</name>
<reference evidence="2 5" key="2">
    <citation type="submission" date="2019-07" db="EMBL/GenBank/DDBJ databases">
        <title>Whole genome shotgun sequence of Alkalibacterium putridalgicola NBRC 103243.</title>
        <authorList>
            <person name="Hosoyama A."/>
            <person name="Uohara A."/>
            <person name="Ohji S."/>
            <person name="Ichikawa N."/>
        </authorList>
    </citation>
    <scope>NUCLEOTIDE SEQUENCE [LARGE SCALE GENOMIC DNA]</scope>
    <source>
        <strain evidence="2 5">NBRC 103243</strain>
    </source>
</reference>
<feature type="transmembrane region" description="Helical" evidence="1">
    <location>
        <begin position="180"/>
        <end position="201"/>
    </location>
</feature>
<dbReference type="EMBL" id="BJUX01000007">
    <property type="protein sequence ID" value="GEK88838.1"/>
    <property type="molecule type" value="Genomic_DNA"/>
</dbReference>
<feature type="transmembrane region" description="Helical" evidence="1">
    <location>
        <begin position="121"/>
        <end position="141"/>
    </location>
</feature>
<dbReference type="PANTHER" id="PTHR40076">
    <property type="entry name" value="MEMBRANE PROTEIN-RELATED"/>
    <property type="match status" value="1"/>
</dbReference>
<dbReference type="RefSeq" id="WP_091486798.1">
    <property type="nucleotide sequence ID" value="NZ_BJUX01000007.1"/>
</dbReference>
<gene>
    <name evidence="2" type="ORF">APU01nite_08770</name>
    <name evidence="3" type="ORF">SAMN04488100_10423</name>
</gene>
<proteinExistence type="predicted"/>
<keyword evidence="1" id="KW-1133">Transmembrane helix</keyword>
<dbReference type="InterPro" id="IPR010380">
    <property type="entry name" value="DUF975"/>
</dbReference>
<dbReference type="PANTHER" id="PTHR40076:SF1">
    <property type="entry name" value="MEMBRANE PROTEIN"/>
    <property type="match status" value="1"/>
</dbReference>
<organism evidence="3 4">
    <name type="scientific">Alkalibacterium putridalgicola</name>
    <dbReference type="NCBI Taxonomy" id="426703"/>
    <lineage>
        <taxon>Bacteria</taxon>
        <taxon>Bacillati</taxon>
        <taxon>Bacillota</taxon>
        <taxon>Bacilli</taxon>
        <taxon>Lactobacillales</taxon>
        <taxon>Carnobacteriaceae</taxon>
        <taxon>Alkalibacterium</taxon>
    </lineage>
</organism>
<sequence length="296" mass="33976">MSIAMIKGMAKQMMKGKRLLLTVGYILALTAWAIAAQILTGLFRLPSLFDFTEAALEGRLGLNMTTLLFPVLLILLFILADMLHVSYRWFGLDVMDEKTEEPKMVFQGFHRDKIKRLMSLVLLRFVIVAGWSLLLILPGIWKAYLYSQAANIMKTDGKVTAMEALKQSEEVMEGNEWKYAALQLTFAPWYLIPAGLFAYFIGSNLFEIETGFETGAESAELIYGLLVAVFFMTLLIVFLFSIYVEPFKMMSKQVFYTELVNHTREETYDDYEEVLLKRQGLDSSKNTKRNQKRTKR</sequence>
<evidence type="ECO:0000313" key="3">
    <source>
        <dbReference type="EMBL" id="SEL57148.1"/>
    </source>
</evidence>
<dbReference type="Proteomes" id="UP000321425">
    <property type="component" value="Unassembled WGS sequence"/>
</dbReference>
<evidence type="ECO:0000313" key="2">
    <source>
        <dbReference type="EMBL" id="GEK88838.1"/>
    </source>
</evidence>
<dbReference type="Pfam" id="PF06161">
    <property type="entry name" value="DUF975"/>
    <property type="match status" value="1"/>
</dbReference>
<keyword evidence="1" id="KW-0812">Transmembrane</keyword>
<reference evidence="3 4" key="1">
    <citation type="submission" date="2016-10" db="EMBL/GenBank/DDBJ databases">
        <authorList>
            <person name="de Groot N.N."/>
        </authorList>
    </citation>
    <scope>NUCLEOTIDE SEQUENCE [LARGE SCALE GENOMIC DNA]</scope>
    <source>
        <strain evidence="3 4">DSM 19182</strain>
    </source>
</reference>
<dbReference type="OrthoDB" id="9784844at2"/>
<evidence type="ECO:0000313" key="5">
    <source>
        <dbReference type="Proteomes" id="UP000321425"/>
    </source>
</evidence>
<accession>A0A1H7RB02</accession>
<feature type="transmembrane region" description="Helical" evidence="1">
    <location>
        <begin position="221"/>
        <end position="244"/>
    </location>
</feature>
<protein>
    <submittedName>
        <fullName evidence="2">Membrane protein</fullName>
    </submittedName>
</protein>
<evidence type="ECO:0000256" key="1">
    <source>
        <dbReference type="SAM" id="Phobius"/>
    </source>
</evidence>
<dbReference type="EMBL" id="FOBL01000004">
    <property type="protein sequence ID" value="SEL57148.1"/>
    <property type="molecule type" value="Genomic_DNA"/>
</dbReference>
<dbReference type="Proteomes" id="UP000198548">
    <property type="component" value="Unassembled WGS sequence"/>
</dbReference>
<keyword evidence="1" id="KW-0472">Membrane</keyword>